<dbReference type="InterPro" id="IPR008894">
    <property type="entry name" value="QdtA_cupin_dom"/>
</dbReference>
<dbReference type="EMBL" id="MIKE01000024">
    <property type="protein sequence ID" value="OHT44634.1"/>
    <property type="molecule type" value="Genomic_DNA"/>
</dbReference>
<reference evidence="2" key="2">
    <citation type="submission" date="2016-09" db="EMBL/GenBank/DDBJ databases">
        <authorList>
            <person name="Capua I."/>
            <person name="De Benedictis P."/>
            <person name="Joannis T."/>
            <person name="Lombin L.H."/>
            <person name="Cattoli G."/>
        </authorList>
    </citation>
    <scope>NUCLEOTIDE SEQUENCE [LARGE SCALE GENOMIC DNA]</scope>
    <source>
        <strain evidence="2">MSU</strain>
    </source>
</reference>
<proteinExistence type="predicted"/>
<gene>
    <name evidence="3" type="ORF">B0A71_11805</name>
    <name evidence="2" type="ORF">BHE19_13065</name>
</gene>
<evidence type="ECO:0000259" key="1">
    <source>
        <dbReference type="Pfam" id="PF05523"/>
    </source>
</evidence>
<evidence type="ECO:0000313" key="3">
    <source>
        <dbReference type="EMBL" id="OXB19228.1"/>
    </source>
</evidence>
<dbReference type="Proteomes" id="UP000180252">
    <property type="component" value="Unassembled WGS sequence"/>
</dbReference>
<feature type="domain" description="Sugar 3,4-ketoisomerase QdtA cupin" evidence="1">
    <location>
        <begin position="11"/>
        <end position="136"/>
    </location>
</feature>
<sequence>MEPKLISGNCHSDQRGFLFYNNDFDSSLVKRIYIIQNNSLDFIRGWQGHKIEQRWFSALSGKFKIQLIEIDNWENPSKDLKVYIFQIDSEKLDVIHVPKGYISSIQSLESDSRLLVMADYMLGEIKDEYRFDIDYFKK</sequence>
<dbReference type="Gene3D" id="2.60.120.10">
    <property type="entry name" value="Jelly Rolls"/>
    <property type="match status" value="1"/>
</dbReference>
<protein>
    <submittedName>
        <fullName evidence="2">Sugar epimerase</fullName>
    </submittedName>
</protein>
<dbReference type="InterPro" id="IPR014710">
    <property type="entry name" value="RmlC-like_jellyroll"/>
</dbReference>
<comment type="caution">
    <text evidence="2">The sequence shown here is derived from an EMBL/GenBank/DDBJ whole genome shotgun (WGS) entry which is preliminary data.</text>
</comment>
<dbReference type="AlphaFoldDB" id="A0A1S1J512"/>
<keyword evidence="5" id="KW-1185">Reference proteome</keyword>
<dbReference type="Pfam" id="PF05523">
    <property type="entry name" value="FdtA"/>
    <property type="match status" value="1"/>
</dbReference>
<dbReference type="Proteomes" id="UP000198319">
    <property type="component" value="Unassembled WGS sequence"/>
</dbReference>
<dbReference type="STRING" id="1278819.BHE19_13065"/>
<reference evidence="3 5" key="3">
    <citation type="submission" date="2016-11" db="EMBL/GenBank/DDBJ databases">
        <title>Whole genomes of Flavobacteriaceae.</title>
        <authorList>
            <person name="Stine C."/>
            <person name="Li C."/>
            <person name="Tadesse D."/>
        </authorList>
    </citation>
    <scope>NUCLEOTIDE SEQUENCE [LARGE SCALE GENOMIC DNA]</scope>
    <source>
        <strain evidence="3 5">ATCC BAA-2541</strain>
    </source>
</reference>
<organism evidence="2 4">
    <name type="scientific">Flavobacterium tructae</name>
    <dbReference type="NCBI Taxonomy" id="1114873"/>
    <lineage>
        <taxon>Bacteria</taxon>
        <taxon>Pseudomonadati</taxon>
        <taxon>Bacteroidota</taxon>
        <taxon>Flavobacteriia</taxon>
        <taxon>Flavobacteriales</taxon>
        <taxon>Flavobacteriaceae</taxon>
        <taxon>Flavobacterium</taxon>
    </lineage>
</organism>
<evidence type="ECO:0000313" key="5">
    <source>
        <dbReference type="Proteomes" id="UP000198319"/>
    </source>
</evidence>
<dbReference type="SUPFAM" id="SSF51182">
    <property type="entry name" value="RmlC-like cupins"/>
    <property type="match status" value="1"/>
</dbReference>
<dbReference type="RefSeq" id="WP_070907863.1">
    <property type="nucleotide sequence ID" value="NZ_MIKE01000024.1"/>
</dbReference>
<dbReference type="EMBL" id="MUHG01000018">
    <property type="protein sequence ID" value="OXB19228.1"/>
    <property type="molecule type" value="Genomic_DNA"/>
</dbReference>
<accession>A0A1S1J512</accession>
<dbReference type="InterPro" id="IPR011051">
    <property type="entry name" value="RmlC_Cupin_sf"/>
</dbReference>
<evidence type="ECO:0000313" key="2">
    <source>
        <dbReference type="EMBL" id="OHT44634.1"/>
    </source>
</evidence>
<name>A0A1S1J512_9FLAO</name>
<evidence type="ECO:0000313" key="4">
    <source>
        <dbReference type="Proteomes" id="UP000180252"/>
    </source>
</evidence>
<reference evidence="4" key="1">
    <citation type="submission" date="2016-09" db="EMBL/GenBank/DDBJ databases">
        <authorList>
            <person name="Chen S."/>
            <person name="Walker E."/>
        </authorList>
    </citation>
    <scope>NUCLEOTIDE SEQUENCE [LARGE SCALE GENOMIC DNA]</scope>
    <source>
        <strain evidence="4">MSU</strain>
    </source>
</reference>
<dbReference type="OrthoDB" id="826649at2"/>